<feature type="domain" description="SusD-like N-terminal" evidence="7">
    <location>
        <begin position="69"/>
        <end position="227"/>
    </location>
</feature>
<keyword evidence="5" id="KW-0998">Cell outer membrane</keyword>
<evidence type="ECO:0000256" key="2">
    <source>
        <dbReference type="ARBA" id="ARBA00006275"/>
    </source>
</evidence>
<dbReference type="SUPFAM" id="SSF48452">
    <property type="entry name" value="TPR-like"/>
    <property type="match status" value="1"/>
</dbReference>
<evidence type="ECO:0000256" key="1">
    <source>
        <dbReference type="ARBA" id="ARBA00004442"/>
    </source>
</evidence>
<keyword evidence="4" id="KW-0472">Membrane</keyword>
<dbReference type="PROSITE" id="PS51257">
    <property type="entry name" value="PROKAR_LIPOPROTEIN"/>
    <property type="match status" value="1"/>
</dbReference>
<dbReference type="GO" id="GO:0009279">
    <property type="term" value="C:cell outer membrane"/>
    <property type="evidence" value="ECO:0007669"/>
    <property type="project" value="UniProtKB-SubCell"/>
</dbReference>
<keyword evidence="3" id="KW-0732">Signal</keyword>
<evidence type="ECO:0000256" key="5">
    <source>
        <dbReference type="ARBA" id="ARBA00023237"/>
    </source>
</evidence>
<evidence type="ECO:0000313" key="8">
    <source>
        <dbReference type="EMBL" id="QCD43372.1"/>
    </source>
</evidence>
<keyword evidence="9" id="KW-1185">Reference proteome</keyword>
<dbReference type="KEGG" id="ddb:E7747_14500"/>
<gene>
    <name evidence="8" type="ORF">E7747_14500</name>
</gene>
<comment type="similarity">
    <text evidence="2">Belongs to the SusD family.</text>
</comment>
<dbReference type="InterPro" id="IPR033985">
    <property type="entry name" value="SusD-like_N"/>
</dbReference>
<dbReference type="Pfam" id="PF14322">
    <property type="entry name" value="SusD-like_3"/>
    <property type="match status" value="1"/>
</dbReference>
<dbReference type="Proteomes" id="UP000297149">
    <property type="component" value="Chromosome"/>
</dbReference>
<feature type="domain" description="RagB/SusD" evidence="6">
    <location>
        <begin position="324"/>
        <end position="585"/>
    </location>
</feature>
<evidence type="ECO:0000259" key="6">
    <source>
        <dbReference type="Pfam" id="PF07980"/>
    </source>
</evidence>
<dbReference type="Gene3D" id="1.25.40.390">
    <property type="match status" value="1"/>
</dbReference>
<evidence type="ECO:0000259" key="7">
    <source>
        <dbReference type="Pfam" id="PF14322"/>
    </source>
</evidence>
<dbReference type="Pfam" id="PF07980">
    <property type="entry name" value="SusD_RagB"/>
    <property type="match status" value="1"/>
</dbReference>
<reference evidence="9" key="1">
    <citation type="submission" date="2019-02" db="EMBL/GenBank/DDBJ databases">
        <title>Isolation and identification of novel species under the genus Muribaculum.</title>
        <authorList>
            <person name="Miyake S."/>
            <person name="Ding Y."/>
            <person name="Low A."/>
            <person name="Soh M."/>
            <person name="Seedorf H."/>
        </authorList>
    </citation>
    <scope>NUCLEOTIDE SEQUENCE [LARGE SCALE GENOMIC DNA]</scope>
    <source>
        <strain evidence="9">H5</strain>
    </source>
</reference>
<dbReference type="EMBL" id="CP039396">
    <property type="protein sequence ID" value="QCD43372.1"/>
    <property type="molecule type" value="Genomic_DNA"/>
</dbReference>
<name>A0A4P7W641_9BACT</name>
<dbReference type="InterPro" id="IPR011990">
    <property type="entry name" value="TPR-like_helical_dom_sf"/>
</dbReference>
<evidence type="ECO:0000313" key="9">
    <source>
        <dbReference type="Proteomes" id="UP000297149"/>
    </source>
</evidence>
<dbReference type="RefSeq" id="WP_136416724.1">
    <property type="nucleotide sequence ID" value="NZ_CP039396.1"/>
</dbReference>
<proteinExistence type="inferred from homology"/>
<evidence type="ECO:0000256" key="4">
    <source>
        <dbReference type="ARBA" id="ARBA00023136"/>
    </source>
</evidence>
<sequence>MKKILFIIPLAAMLASCDDLFEPAIENNLGIDHMYNNANYAEGILANGYTRIPIASYPFSEVATDDAVSNDVDNSYRKIAAGSWTSDNNPLDRWTNCKSGIQYLNMFLERCDKVHWADDELVSQMFCDREKAEAYALRAMFNYYLLEAHGGYASDGTLLGVPILETAETQASNFNVPRNSFVECVEAIRADAERALEVLPWEYGDSESMTKLQARYSGAAMSQINRVFGNNFCGRISGRVVEAFLAKLNLLGASPAYAEASGISWTEAADAGAKVLDRIGGVNGLDPTGNTWYCNKADIDAISSSSIPAEVLWMSERLKSNSLEKDNYPPSLYGSGRINPTQNFVNAFPMANGYPISESKGGYDAANPYADRDPRLAAYVTYNGMTSGLSNGTVTTAVDGTNNDALNKLTGSSTRTGYYLRKLLRQDISLDPNGTTEEYHYTPRIRYTEMFLLYAEAANEAWGPTGSGSHGYSAYDVIKAIRQRAGIGIENGDEYLESIKDDQDKMRELIRNERRIELSFEGHRFWDLRRWKSELNETAKGMSISGSTYSVIDVETRNYKDYMFYGPIPYSEVLKFSELIQNKGW</sequence>
<protein>
    <submittedName>
        <fullName evidence="8">RagB/SusD family nutrient uptake outer membrane protein</fullName>
    </submittedName>
</protein>
<organism evidence="8 9">
    <name type="scientific">Duncaniella dubosii</name>
    <dbReference type="NCBI Taxonomy" id="2518971"/>
    <lineage>
        <taxon>Bacteria</taxon>
        <taxon>Pseudomonadati</taxon>
        <taxon>Bacteroidota</taxon>
        <taxon>Bacteroidia</taxon>
        <taxon>Bacteroidales</taxon>
        <taxon>Muribaculaceae</taxon>
        <taxon>Duncaniella</taxon>
    </lineage>
</organism>
<evidence type="ECO:0000256" key="3">
    <source>
        <dbReference type="ARBA" id="ARBA00022729"/>
    </source>
</evidence>
<dbReference type="InterPro" id="IPR012944">
    <property type="entry name" value="SusD_RagB_dom"/>
</dbReference>
<accession>A0A4P7W641</accession>
<dbReference type="AlphaFoldDB" id="A0A4P7W641"/>
<comment type="subcellular location">
    <subcellularLocation>
        <location evidence="1">Cell outer membrane</location>
    </subcellularLocation>
</comment>